<evidence type="ECO:0008006" key="3">
    <source>
        <dbReference type="Google" id="ProtNLM"/>
    </source>
</evidence>
<organism evidence="1 2">
    <name type="scientific">Actinomycetospora straminea</name>
    <dbReference type="NCBI Taxonomy" id="663607"/>
    <lineage>
        <taxon>Bacteria</taxon>
        <taxon>Bacillati</taxon>
        <taxon>Actinomycetota</taxon>
        <taxon>Actinomycetes</taxon>
        <taxon>Pseudonocardiales</taxon>
        <taxon>Pseudonocardiaceae</taxon>
        <taxon>Actinomycetospora</taxon>
    </lineage>
</organism>
<sequence>MSILLASLWLVLGCTSEPPERVALPSPAPAPPASPVGVALPSGEACTQRIVRSGREVRSTNAGANATVPEGLVLPPWPDYWDPVVNRTIVPRIDGQFTGTTEEIMAWGACKWGFDPEVVRAVAWTESSWFQDKAADVVDEQRLCVGSYTAPCPTSFGLLQIKHIYRPGSYPLSAESTAFNVDYGLAVIRGCYEGRVLYLRPPYQAGDLWGCLGWHYSGEWMTPLAQRYMTEVSRNLHDKPWTEL</sequence>
<dbReference type="Proteomes" id="UP001500457">
    <property type="component" value="Unassembled WGS sequence"/>
</dbReference>
<name>A0ABP9DZ70_9PSEU</name>
<accession>A0ABP9DZ70</accession>
<protein>
    <recommendedName>
        <fullName evidence="3">Transglycosylase-like protein with SLT domain</fullName>
    </recommendedName>
</protein>
<keyword evidence="2" id="KW-1185">Reference proteome</keyword>
<comment type="caution">
    <text evidence="1">The sequence shown here is derived from an EMBL/GenBank/DDBJ whole genome shotgun (WGS) entry which is preliminary data.</text>
</comment>
<proteinExistence type="predicted"/>
<evidence type="ECO:0000313" key="1">
    <source>
        <dbReference type="EMBL" id="GAA4864562.1"/>
    </source>
</evidence>
<reference evidence="2" key="1">
    <citation type="journal article" date="2019" name="Int. J. Syst. Evol. Microbiol.">
        <title>The Global Catalogue of Microorganisms (GCM) 10K type strain sequencing project: providing services to taxonomists for standard genome sequencing and annotation.</title>
        <authorList>
            <consortium name="The Broad Institute Genomics Platform"/>
            <consortium name="The Broad Institute Genome Sequencing Center for Infectious Disease"/>
            <person name="Wu L."/>
            <person name="Ma J."/>
        </authorList>
    </citation>
    <scope>NUCLEOTIDE SEQUENCE [LARGE SCALE GENOMIC DNA]</scope>
    <source>
        <strain evidence="2">JCM 17983</strain>
    </source>
</reference>
<dbReference type="RefSeq" id="WP_274229674.1">
    <property type="nucleotide sequence ID" value="NZ_BAABHQ010000002.1"/>
</dbReference>
<evidence type="ECO:0000313" key="2">
    <source>
        <dbReference type="Proteomes" id="UP001500457"/>
    </source>
</evidence>
<gene>
    <name evidence="1" type="ORF">GCM10023203_10590</name>
</gene>
<dbReference type="EMBL" id="BAABHQ010000002">
    <property type="protein sequence ID" value="GAA4864562.1"/>
    <property type="molecule type" value="Genomic_DNA"/>
</dbReference>